<comment type="caution">
    <text evidence="15">The sequence shown here is derived from an EMBL/GenBank/DDBJ whole genome shotgun (WGS) entry which is preliminary data.</text>
</comment>
<dbReference type="InterPro" id="IPR032675">
    <property type="entry name" value="LRR_dom_sf"/>
</dbReference>
<dbReference type="InterPro" id="IPR003591">
    <property type="entry name" value="Leu-rich_rpt_typical-subtyp"/>
</dbReference>
<comment type="subcellular location">
    <subcellularLocation>
        <location evidence="1">Cell membrane</location>
        <topology evidence="1">Single-pass type I membrane protein</topology>
    </subcellularLocation>
</comment>
<dbReference type="Proteomes" id="UP001341840">
    <property type="component" value="Unassembled WGS sequence"/>
</dbReference>
<dbReference type="Pfam" id="PF08263">
    <property type="entry name" value="LRRNT_2"/>
    <property type="match status" value="1"/>
</dbReference>
<evidence type="ECO:0000256" key="1">
    <source>
        <dbReference type="ARBA" id="ARBA00004251"/>
    </source>
</evidence>
<keyword evidence="7" id="KW-0677">Repeat</keyword>
<feature type="domain" description="Disease resistance R13L4/SHOC-2-like LRR" evidence="14">
    <location>
        <begin position="214"/>
        <end position="420"/>
    </location>
</feature>
<evidence type="ECO:0000256" key="5">
    <source>
        <dbReference type="ARBA" id="ARBA00022692"/>
    </source>
</evidence>
<evidence type="ECO:0000256" key="11">
    <source>
        <dbReference type="ARBA" id="ARBA00023180"/>
    </source>
</evidence>
<keyword evidence="16" id="KW-1185">Reference proteome</keyword>
<dbReference type="SUPFAM" id="SSF52047">
    <property type="entry name" value="RNI-like"/>
    <property type="match status" value="1"/>
</dbReference>
<dbReference type="Pfam" id="PF23598">
    <property type="entry name" value="LRR_14"/>
    <property type="match status" value="1"/>
</dbReference>
<dbReference type="SMART" id="SM00369">
    <property type="entry name" value="LRR_TYP"/>
    <property type="match status" value="6"/>
</dbReference>
<reference evidence="15 16" key="1">
    <citation type="journal article" date="2023" name="Plants (Basel)">
        <title>Bridging the Gap: Combining Genomics and Transcriptomics Approaches to Understand Stylosanthes scabra, an Orphan Legume from the Brazilian Caatinga.</title>
        <authorList>
            <person name="Ferreira-Neto J.R.C."/>
            <person name="da Silva M.D."/>
            <person name="Binneck E."/>
            <person name="de Melo N.F."/>
            <person name="da Silva R.H."/>
            <person name="de Melo A.L.T.M."/>
            <person name="Pandolfi V."/>
            <person name="Bustamante F.O."/>
            <person name="Brasileiro-Vidal A.C."/>
            <person name="Benko-Iseppon A.M."/>
        </authorList>
    </citation>
    <scope>NUCLEOTIDE SEQUENCE [LARGE SCALE GENOMIC DNA]</scope>
    <source>
        <tissue evidence="15">Leaves</tissue>
    </source>
</reference>
<dbReference type="Gene3D" id="3.80.10.10">
    <property type="entry name" value="Ribonuclease Inhibitor"/>
    <property type="match status" value="2"/>
</dbReference>
<dbReference type="InterPro" id="IPR001611">
    <property type="entry name" value="Leu-rich_rpt"/>
</dbReference>
<gene>
    <name evidence="15" type="ORF">PIB30_009777</name>
</gene>
<protein>
    <recommendedName>
        <fullName evidence="17">Leucine-rich repeat-containing N-terminal plant-type domain-containing protein</fullName>
    </recommendedName>
</protein>
<dbReference type="InterPro" id="IPR055414">
    <property type="entry name" value="LRR_R13L4/SHOC2-like"/>
</dbReference>
<sequence>MFLSTSKMPIIIIIVIIFMLNSLTGQGIMKQNHVLCHESDRNALSAFRQGTEDPHKSLSSWSTEQDCCKWLGVECNNITGRVTVLHLWSCFLGGEINMASLFELEFLNHLYLSSNDFKTIHFSPLQTSLNSSSPTNSSSLVYLDLAYNYNLHMDDLRWLSHVPSLEYLRLDGISIIHGTLWLQQISMLLPSLLELYLSNCSLVGTGINPSLGRVNFTSLTVLDLSYNFLDSEISDEWFFNLSSSTISYIDLSFSHLRGQIPQTMMHFQSLETLFLKSNNLNGPIPEWMGQFKHLDRLDLSNNSFSGPIPAALGNLSSLTLLDVGKNQLSGNLPREFWNLSTLEYLSIGYNSFSGNLSEQNFNGLPNLQILMVEATAFNFQFGVSWKPPFQLQELRVPNCKIGPKFPLWLHTQASLFYLDMSSSGLSFYANQDFWLFVQGVGSANFYNNSISGEISASQVILTNAINLKANNLTGELPRLSPHVFFFSIADNNLSGPISPRLCDSMVNESELIHLDLSNNLFSGEFPDCWTLFKSLNHLSLGGNKLTGQIPESIGLLTELQTLRLHNNNLSGNVPPSLKNSTQLWFLDLGYNEFSGTIPTWITQLNMILLLRSNKFSGSIPLQICELSNLIVLDLADNRLSGPIPKCLNMTTMVNPIDGSFLEPDFNKEYASYLPETYTEDLDLLLKGHKLSYKKYILLLRIIDLWATSFQDRSLRSYLVSLLCRH</sequence>
<evidence type="ECO:0008006" key="17">
    <source>
        <dbReference type="Google" id="ProtNLM"/>
    </source>
</evidence>
<evidence type="ECO:0000313" key="16">
    <source>
        <dbReference type="Proteomes" id="UP001341840"/>
    </source>
</evidence>
<feature type="domain" description="Leucine-rich repeat-containing N-terminal plant-type" evidence="13">
    <location>
        <begin position="37"/>
        <end position="76"/>
    </location>
</feature>
<evidence type="ECO:0000256" key="10">
    <source>
        <dbReference type="ARBA" id="ARBA00023170"/>
    </source>
</evidence>
<evidence type="ECO:0000256" key="3">
    <source>
        <dbReference type="ARBA" id="ARBA00022475"/>
    </source>
</evidence>
<evidence type="ECO:0000256" key="7">
    <source>
        <dbReference type="ARBA" id="ARBA00022737"/>
    </source>
</evidence>
<evidence type="ECO:0000313" key="15">
    <source>
        <dbReference type="EMBL" id="MED6192416.1"/>
    </source>
</evidence>
<evidence type="ECO:0000256" key="2">
    <source>
        <dbReference type="ARBA" id="ARBA00009592"/>
    </source>
</evidence>
<keyword evidence="10" id="KW-0675">Receptor</keyword>
<dbReference type="InterPro" id="IPR046956">
    <property type="entry name" value="RLP23-like"/>
</dbReference>
<dbReference type="SUPFAM" id="SSF52058">
    <property type="entry name" value="L domain-like"/>
    <property type="match status" value="1"/>
</dbReference>
<keyword evidence="5" id="KW-0812">Transmembrane</keyword>
<dbReference type="PANTHER" id="PTHR48063:SF98">
    <property type="entry name" value="LRR RECEPTOR-LIKE SERINE_THREONINE-PROTEIN KINASE FLS2"/>
    <property type="match status" value="1"/>
</dbReference>
<keyword evidence="4" id="KW-0433">Leucine-rich repeat</keyword>
<evidence type="ECO:0000256" key="9">
    <source>
        <dbReference type="ARBA" id="ARBA00023136"/>
    </source>
</evidence>
<proteinExistence type="inferred from homology"/>
<evidence type="ECO:0000259" key="14">
    <source>
        <dbReference type="Pfam" id="PF23598"/>
    </source>
</evidence>
<evidence type="ECO:0000256" key="4">
    <source>
        <dbReference type="ARBA" id="ARBA00022614"/>
    </source>
</evidence>
<comment type="similarity">
    <text evidence="2">Belongs to the RLP family.</text>
</comment>
<dbReference type="InterPro" id="IPR013210">
    <property type="entry name" value="LRR_N_plant-typ"/>
</dbReference>
<dbReference type="EMBL" id="JASCZI010211471">
    <property type="protein sequence ID" value="MED6192416.1"/>
    <property type="molecule type" value="Genomic_DNA"/>
</dbReference>
<organism evidence="15 16">
    <name type="scientific">Stylosanthes scabra</name>
    <dbReference type="NCBI Taxonomy" id="79078"/>
    <lineage>
        <taxon>Eukaryota</taxon>
        <taxon>Viridiplantae</taxon>
        <taxon>Streptophyta</taxon>
        <taxon>Embryophyta</taxon>
        <taxon>Tracheophyta</taxon>
        <taxon>Spermatophyta</taxon>
        <taxon>Magnoliopsida</taxon>
        <taxon>eudicotyledons</taxon>
        <taxon>Gunneridae</taxon>
        <taxon>Pentapetalae</taxon>
        <taxon>rosids</taxon>
        <taxon>fabids</taxon>
        <taxon>Fabales</taxon>
        <taxon>Fabaceae</taxon>
        <taxon>Papilionoideae</taxon>
        <taxon>50 kb inversion clade</taxon>
        <taxon>dalbergioids sensu lato</taxon>
        <taxon>Dalbergieae</taxon>
        <taxon>Pterocarpus clade</taxon>
        <taxon>Stylosanthes</taxon>
    </lineage>
</organism>
<evidence type="ECO:0000256" key="12">
    <source>
        <dbReference type="SAM" id="SignalP"/>
    </source>
</evidence>
<evidence type="ECO:0000256" key="8">
    <source>
        <dbReference type="ARBA" id="ARBA00022989"/>
    </source>
</evidence>
<feature type="chain" id="PRO_5047416705" description="Leucine-rich repeat-containing N-terminal plant-type domain-containing protein" evidence="12">
    <location>
        <begin position="26"/>
        <end position="725"/>
    </location>
</feature>
<keyword evidence="9" id="KW-0472">Membrane</keyword>
<evidence type="ECO:0000256" key="6">
    <source>
        <dbReference type="ARBA" id="ARBA00022729"/>
    </source>
</evidence>
<dbReference type="PANTHER" id="PTHR48063">
    <property type="entry name" value="LRR RECEPTOR-LIKE KINASE"/>
    <property type="match status" value="1"/>
</dbReference>
<keyword evidence="11" id="KW-0325">Glycoprotein</keyword>
<keyword evidence="3" id="KW-1003">Cell membrane</keyword>
<keyword evidence="6 12" id="KW-0732">Signal</keyword>
<keyword evidence="8" id="KW-1133">Transmembrane helix</keyword>
<feature type="signal peptide" evidence="12">
    <location>
        <begin position="1"/>
        <end position="25"/>
    </location>
</feature>
<name>A0ABU6X4V2_9FABA</name>
<dbReference type="Pfam" id="PF00560">
    <property type="entry name" value="LRR_1"/>
    <property type="match status" value="5"/>
</dbReference>
<evidence type="ECO:0000259" key="13">
    <source>
        <dbReference type="Pfam" id="PF08263"/>
    </source>
</evidence>
<accession>A0ABU6X4V2</accession>